<dbReference type="Gene3D" id="3.40.50.1450">
    <property type="entry name" value="HybD-like"/>
    <property type="match status" value="1"/>
</dbReference>
<evidence type="ECO:0000256" key="2">
    <source>
        <dbReference type="ARBA" id="ARBA00022670"/>
    </source>
</evidence>
<evidence type="ECO:0000313" key="5">
    <source>
        <dbReference type="EMBL" id="GAA2145272.1"/>
    </source>
</evidence>
<dbReference type="PRINTS" id="PR00446">
    <property type="entry name" value="HYDRGNUPTAKE"/>
</dbReference>
<sequence>MSALVVGIGNRSRGDDGVGPLVAARVAELGLPGVEVVTYDEPLALVEHLAGHDDVVVVDAARSRGGRPGAVRVVRVGAAPLPRDAAALGSHGLGVADAVELARALGRLPRRLTLVGVEALVIELGAPLSEPVRDGLDAAVDAVVAALPAAAR</sequence>
<dbReference type="InterPro" id="IPR023430">
    <property type="entry name" value="Pept_HybD-like_dom_sf"/>
</dbReference>
<dbReference type="GO" id="GO:0008233">
    <property type="term" value="F:peptidase activity"/>
    <property type="evidence" value="ECO:0007669"/>
    <property type="project" value="UniProtKB-KW"/>
</dbReference>
<keyword evidence="3" id="KW-0064">Aspartyl protease</keyword>
<gene>
    <name evidence="5" type="ORF">GCM10009844_19780</name>
</gene>
<name>A0ABN2ZP36_9ACTN</name>
<evidence type="ECO:0000256" key="3">
    <source>
        <dbReference type="ARBA" id="ARBA00022750"/>
    </source>
</evidence>
<keyword evidence="2 5" id="KW-0645">Protease</keyword>
<evidence type="ECO:0000256" key="4">
    <source>
        <dbReference type="ARBA" id="ARBA00022801"/>
    </source>
</evidence>
<dbReference type="RefSeq" id="WP_344150860.1">
    <property type="nucleotide sequence ID" value="NZ_BAAAQR010000005.1"/>
</dbReference>
<keyword evidence="4" id="KW-0378">Hydrolase</keyword>
<dbReference type="PANTHER" id="PTHR30302">
    <property type="entry name" value="HYDROGENASE 1 MATURATION PROTEASE"/>
    <property type="match status" value="1"/>
</dbReference>
<protein>
    <submittedName>
        <fullName evidence="5">Hydrogenase maturation protease</fullName>
    </submittedName>
</protein>
<comment type="caution">
    <text evidence="5">The sequence shown here is derived from an EMBL/GenBank/DDBJ whole genome shotgun (WGS) entry which is preliminary data.</text>
</comment>
<dbReference type="CDD" id="cd00518">
    <property type="entry name" value="H2MP"/>
    <property type="match status" value="1"/>
</dbReference>
<dbReference type="Pfam" id="PF01750">
    <property type="entry name" value="HycI"/>
    <property type="match status" value="1"/>
</dbReference>
<evidence type="ECO:0000313" key="6">
    <source>
        <dbReference type="Proteomes" id="UP001501771"/>
    </source>
</evidence>
<proteinExistence type="inferred from homology"/>
<dbReference type="PANTHER" id="PTHR30302:SF1">
    <property type="entry name" value="HYDROGENASE 2 MATURATION PROTEASE"/>
    <property type="match status" value="1"/>
</dbReference>
<dbReference type="Proteomes" id="UP001501771">
    <property type="component" value="Unassembled WGS sequence"/>
</dbReference>
<dbReference type="NCBIfam" id="TIGR00072">
    <property type="entry name" value="hydrog_prot"/>
    <property type="match status" value="1"/>
</dbReference>
<dbReference type="InterPro" id="IPR000671">
    <property type="entry name" value="Peptidase_A31"/>
</dbReference>
<comment type="similarity">
    <text evidence="1">Belongs to the peptidase A31 family.</text>
</comment>
<reference evidence="5 6" key="1">
    <citation type="journal article" date="2019" name="Int. J. Syst. Evol. Microbiol.">
        <title>The Global Catalogue of Microorganisms (GCM) 10K type strain sequencing project: providing services to taxonomists for standard genome sequencing and annotation.</title>
        <authorList>
            <consortium name="The Broad Institute Genomics Platform"/>
            <consortium name="The Broad Institute Genome Sequencing Center for Infectious Disease"/>
            <person name="Wu L."/>
            <person name="Ma J."/>
        </authorList>
    </citation>
    <scope>NUCLEOTIDE SEQUENCE [LARGE SCALE GENOMIC DNA]</scope>
    <source>
        <strain evidence="5 6">JCM 16022</strain>
    </source>
</reference>
<dbReference type="SUPFAM" id="SSF53163">
    <property type="entry name" value="HybD-like"/>
    <property type="match status" value="1"/>
</dbReference>
<organism evidence="5 6">
    <name type="scientific">Nocardioides koreensis</name>
    <dbReference type="NCBI Taxonomy" id="433651"/>
    <lineage>
        <taxon>Bacteria</taxon>
        <taxon>Bacillati</taxon>
        <taxon>Actinomycetota</taxon>
        <taxon>Actinomycetes</taxon>
        <taxon>Propionibacteriales</taxon>
        <taxon>Nocardioidaceae</taxon>
        <taxon>Nocardioides</taxon>
    </lineage>
</organism>
<accession>A0ABN2ZP36</accession>
<keyword evidence="6" id="KW-1185">Reference proteome</keyword>
<dbReference type="EMBL" id="BAAAQR010000005">
    <property type="protein sequence ID" value="GAA2145272.1"/>
    <property type="molecule type" value="Genomic_DNA"/>
</dbReference>
<dbReference type="GO" id="GO:0006508">
    <property type="term" value="P:proteolysis"/>
    <property type="evidence" value="ECO:0007669"/>
    <property type="project" value="UniProtKB-KW"/>
</dbReference>
<evidence type="ECO:0000256" key="1">
    <source>
        <dbReference type="ARBA" id="ARBA00006814"/>
    </source>
</evidence>